<comment type="function">
    <text evidence="8">This protein is part of the stalk that links CF(0) to CF(1). It either transmits conformational changes from CF(0) to CF(1) or is implicated in proton conduction.</text>
</comment>
<evidence type="ECO:0000313" key="9">
    <source>
        <dbReference type="EMBL" id="SET09474.1"/>
    </source>
</evidence>
<dbReference type="OrthoDB" id="9802471at2"/>
<sequence length="182" mass="20796">MAKLVSKTYGQALFELALEENALEQILEEEAFVKEVFADYGDLVTLLNHPKISKDEKIQVVENIFKGKISDTMLGFLVIVVTKERYDELEQIFQYLEEKVKEYKNIGVVSVTTAVELSEEQKARLTQRLLEVTSFKQLEFSYSVNPQIIGGMILRIGDRIVDSSIRTEIDQMAKSLLKIQLS</sequence>
<dbReference type="EMBL" id="FOHN01000008">
    <property type="protein sequence ID" value="SET09474.1"/>
    <property type="molecule type" value="Genomic_DNA"/>
</dbReference>
<keyword evidence="2 8" id="KW-0813">Transport</keyword>
<comment type="subcellular location">
    <subcellularLocation>
        <location evidence="8">Cell membrane</location>
        <topology evidence="8">Peripheral membrane protein</topology>
    </subcellularLocation>
    <subcellularLocation>
        <location evidence="1">Membrane</location>
    </subcellularLocation>
</comment>
<evidence type="ECO:0000256" key="6">
    <source>
        <dbReference type="ARBA" id="ARBA00023196"/>
    </source>
</evidence>
<dbReference type="GO" id="GO:0045259">
    <property type="term" value="C:proton-transporting ATP synthase complex"/>
    <property type="evidence" value="ECO:0007669"/>
    <property type="project" value="UniProtKB-KW"/>
</dbReference>
<dbReference type="HAMAP" id="MF_01416">
    <property type="entry name" value="ATP_synth_delta_bact"/>
    <property type="match status" value="1"/>
</dbReference>
<accession>A0A1I0BS78</accession>
<dbReference type="PROSITE" id="PS00389">
    <property type="entry name" value="ATPASE_DELTA"/>
    <property type="match status" value="1"/>
</dbReference>
<keyword evidence="4 8" id="KW-0406">Ion transport</keyword>
<evidence type="ECO:0000256" key="3">
    <source>
        <dbReference type="ARBA" id="ARBA00022781"/>
    </source>
</evidence>
<dbReference type="STRING" id="29364.SAMN04487772_10857"/>
<dbReference type="Proteomes" id="UP000199800">
    <property type="component" value="Unassembled WGS sequence"/>
</dbReference>
<keyword evidence="7 8" id="KW-0066">ATP synthesis</keyword>
<comment type="function">
    <text evidence="8">F(1)F(0) ATP synthase produces ATP from ADP in the presence of a proton or sodium gradient. F-type ATPases consist of two structural domains, F(1) containing the extramembraneous catalytic core and F(0) containing the membrane proton channel, linked together by a central stalk and a peripheral stalk. During catalysis, ATP synthesis in the catalytic domain of F(1) is coupled via a rotary mechanism of the central stalk subunits to proton translocation.</text>
</comment>
<dbReference type="GO" id="GO:0046933">
    <property type="term" value="F:proton-transporting ATP synthase activity, rotational mechanism"/>
    <property type="evidence" value="ECO:0007669"/>
    <property type="project" value="UniProtKB-UniRule"/>
</dbReference>
<name>A0A1I0BS78_9FIRM</name>
<evidence type="ECO:0000256" key="1">
    <source>
        <dbReference type="ARBA" id="ARBA00004370"/>
    </source>
</evidence>
<dbReference type="InterPro" id="IPR020781">
    <property type="entry name" value="ATPase_OSCP/d_CS"/>
</dbReference>
<keyword evidence="6 8" id="KW-0139">CF(1)</keyword>
<keyword evidence="5 8" id="KW-0472">Membrane</keyword>
<evidence type="ECO:0000256" key="5">
    <source>
        <dbReference type="ARBA" id="ARBA00023136"/>
    </source>
</evidence>
<gene>
    <name evidence="8" type="primary">atpH</name>
    <name evidence="9" type="ORF">SAMN04487772_10857</name>
</gene>
<keyword evidence="3 8" id="KW-0375">Hydrogen ion transport</keyword>
<evidence type="ECO:0000256" key="4">
    <source>
        <dbReference type="ARBA" id="ARBA00023065"/>
    </source>
</evidence>
<keyword evidence="10" id="KW-1185">Reference proteome</keyword>
<evidence type="ECO:0000256" key="2">
    <source>
        <dbReference type="ARBA" id="ARBA00022448"/>
    </source>
</evidence>
<dbReference type="Gene3D" id="1.10.520.20">
    <property type="entry name" value="N-terminal domain of the delta subunit of the F1F0-ATP synthase"/>
    <property type="match status" value="1"/>
</dbReference>
<dbReference type="InterPro" id="IPR000711">
    <property type="entry name" value="ATPase_OSCP/dsu"/>
</dbReference>
<dbReference type="GO" id="GO:0005886">
    <property type="term" value="C:plasma membrane"/>
    <property type="evidence" value="ECO:0007669"/>
    <property type="project" value="UniProtKB-SubCell"/>
</dbReference>
<dbReference type="PRINTS" id="PR00125">
    <property type="entry name" value="ATPASEDELTA"/>
</dbReference>
<dbReference type="NCBIfam" id="TIGR01145">
    <property type="entry name" value="ATP_synt_delta"/>
    <property type="match status" value="1"/>
</dbReference>
<evidence type="ECO:0000256" key="8">
    <source>
        <dbReference type="HAMAP-Rule" id="MF_01416"/>
    </source>
</evidence>
<dbReference type="InterPro" id="IPR026015">
    <property type="entry name" value="ATP_synth_OSCP/delta_N_sf"/>
</dbReference>
<dbReference type="RefSeq" id="WP_092477536.1">
    <property type="nucleotide sequence ID" value="NZ_FOHN01000008.1"/>
</dbReference>
<protein>
    <recommendedName>
        <fullName evidence="8">ATP synthase subunit delta</fullName>
    </recommendedName>
    <alternativeName>
        <fullName evidence="8">ATP synthase F(1) sector subunit delta</fullName>
    </alternativeName>
    <alternativeName>
        <fullName evidence="8">F-type ATPase subunit delta</fullName>
        <shortName evidence="8">F-ATPase subunit delta</shortName>
    </alternativeName>
</protein>
<comment type="similarity">
    <text evidence="8">Belongs to the ATPase delta chain family.</text>
</comment>
<proteinExistence type="inferred from homology"/>
<dbReference type="SUPFAM" id="SSF47928">
    <property type="entry name" value="N-terminal domain of the delta subunit of the F1F0-ATP synthase"/>
    <property type="match status" value="1"/>
</dbReference>
<organism evidence="9 10">
    <name type="scientific">[Clostridium] polysaccharolyticum</name>
    <dbReference type="NCBI Taxonomy" id="29364"/>
    <lineage>
        <taxon>Bacteria</taxon>
        <taxon>Bacillati</taxon>
        <taxon>Bacillota</taxon>
        <taxon>Clostridia</taxon>
        <taxon>Lachnospirales</taxon>
        <taxon>Lachnospiraceae</taxon>
    </lineage>
</organism>
<reference evidence="9 10" key="1">
    <citation type="submission" date="2016-10" db="EMBL/GenBank/DDBJ databases">
        <authorList>
            <person name="de Groot N.N."/>
        </authorList>
    </citation>
    <scope>NUCLEOTIDE SEQUENCE [LARGE SCALE GENOMIC DNA]</scope>
    <source>
        <strain evidence="9 10">DSM 1801</strain>
    </source>
</reference>
<keyword evidence="8" id="KW-1003">Cell membrane</keyword>
<dbReference type="PANTHER" id="PTHR11910">
    <property type="entry name" value="ATP SYNTHASE DELTA CHAIN"/>
    <property type="match status" value="1"/>
</dbReference>
<dbReference type="AlphaFoldDB" id="A0A1I0BS78"/>
<evidence type="ECO:0000313" key="10">
    <source>
        <dbReference type="Proteomes" id="UP000199800"/>
    </source>
</evidence>
<dbReference type="Pfam" id="PF00213">
    <property type="entry name" value="OSCP"/>
    <property type="match status" value="1"/>
</dbReference>
<evidence type="ECO:0000256" key="7">
    <source>
        <dbReference type="ARBA" id="ARBA00023310"/>
    </source>
</evidence>